<dbReference type="Gene3D" id="1.10.10.10">
    <property type="entry name" value="Winged helix-like DNA-binding domain superfamily/Winged helix DNA-binding domain"/>
    <property type="match status" value="1"/>
</dbReference>
<dbReference type="InterPro" id="IPR036390">
    <property type="entry name" value="WH_DNA-bd_sf"/>
</dbReference>
<dbReference type="Proteomes" id="UP001220964">
    <property type="component" value="Unassembled WGS sequence"/>
</dbReference>
<evidence type="ECO:0000256" key="3">
    <source>
        <dbReference type="ARBA" id="ARBA00023163"/>
    </source>
</evidence>
<dbReference type="PROSITE" id="PS50949">
    <property type="entry name" value="HTH_GNTR"/>
    <property type="match status" value="1"/>
</dbReference>
<evidence type="ECO:0000256" key="2">
    <source>
        <dbReference type="ARBA" id="ARBA00023125"/>
    </source>
</evidence>
<evidence type="ECO:0000256" key="1">
    <source>
        <dbReference type="ARBA" id="ARBA00023015"/>
    </source>
</evidence>
<dbReference type="Pfam" id="PF00392">
    <property type="entry name" value="GntR"/>
    <property type="match status" value="1"/>
</dbReference>
<proteinExistence type="predicted"/>
<feature type="domain" description="HTH gntR-type" evidence="4">
    <location>
        <begin position="7"/>
        <end position="74"/>
    </location>
</feature>
<dbReference type="PANTHER" id="PTHR43537:SF49">
    <property type="entry name" value="TRANSCRIPTIONAL REGULATORY PROTEIN"/>
    <property type="match status" value="1"/>
</dbReference>
<dbReference type="Pfam" id="PF07729">
    <property type="entry name" value="FCD"/>
    <property type="match status" value="1"/>
</dbReference>
<keyword evidence="3" id="KW-0804">Transcription</keyword>
<organism evidence="5 6">
    <name type="scientific">Psychromarinibacter sediminicola</name>
    <dbReference type="NCBI Taxonomy" id="3033385"/>
    <lineage>
        <taxon>Bacteria</taxon>
        <taxon>Pseudomonadati</taxon>
        <taxon>Pseudomonadota</taxon>
        <taxon>Alphaproteobacteria</taxon>
        <taxon>Rhodobacterales</taxon>
        <taxon>Paracoccaceae</taxon>
        <taxon>Psychromarinibacter</taxon>
    </lineage>
</organism>
<gene>
    <name evidence="5" type="ORF">P1J78_20140</name>
</gene>
<evidence type="ECO:0000313" key="5">
    <source>
        <dbReference type="EMBL" id="MDF0603062.1"/>
    </source>
</evidence>
<dbReference type="InterPro" id="IPR036388">
    <property type="entry name" value="WH-like_DNA-bd_sf"/>
</dbReference>
<dbReference type="InterPro" id="IPR000524">
    <property type="entry name" value="Tscrpt_reg_HTH_GntR"/>
</dbReference>
<dbReference type="GO" id="GO:0003677">
    <property type="term" value="F:DNA binding"/>
    <property type="evidence" value="ECO:0007669"/>
    <property type="project" value="UniProtKB-KW"/>
</dbReference>
<keyword evidence="2" id="KW-0238">DNA-binding</keyword>
<dbReference type="PANTHER" id="PTHR43537">
    <property type="entry name" value="TRANSCRIPTIONAL REGULATOR, GNTR FAMILY"/>
    <property type="match status" value="1"/>
</dbReference>
<protein>
    <submittedName>
        <fullName evidence="5">GntR family transcriptional regulator</fullName>
    </submittedName>
</protein>
<dbReference type="Gene3D" id="1.20.120.530">
    <property type="entry name" value="GntR ligand-binding domain-like"/>
    <property type="match status" value="1"/>
</dbReference>
<dbReference type="SMART" id="SM00345">
    <property type="entry name" value="HTH_GNTR"/>
    <property type="match status" value="1"/>
</dbReference>
<evidence type="ECO:0000313" key="6">
    <source>
        <dbReference type="Proteomes" id="UP001220964"/>
    </source>
</evidence>
<sequence length="225" mass="25666">MARDTARTDWQALADRLSEEIILGRRMPRERLIEDDLIAESSVTRHAVRRAFDELERRGLAHRQPNRGVRVRDYSAQEVEHLYVIRDALERRAASYFDRPAPKELVTRLTDICDRHREASEAKDLPRIFEFNNRFHGTIYQSTGNRHLAEAIAYYTVATSPIRVRAFPMEELRRKAVAEHAEMIRHISEGNADALADTISAHIAGPKAIYLEQLGVPAADADGSL</sequence>
<keyword evidence="1" id="KW-0805">Transcription regulation</keyword>
<reference evidence="5" key="1">
    <citation type="submission" date="2023-03" db="EMBL/GenBank/DDBJ databases">
        <title>Multiphase analysis and comparison of six strains from genera Psychromarinibacter, Lutimaribacter, and Maritimibacter, including a novel species: Psychromarinibacter sediminicola sp. nov.</title>
        <authorList>
            <person name="Wang Y.-H."/>
            <person name="Ye M.-Q."/>
            <person name="Du Z.-J."/>
        </authorList>
    </citation>
    <scope>NUCLEOTIDE SEQUENCE</scope>
    <source>
        <strain evidence="5">C21-152</strain>
    </source>
</reference>
<comment type="caution">
    <text evidence="5">The sequence shown here is derived from an EMBL/GenBank/DDBJ whole genome shotgun (WGS) entry which is preliminary data.</text>
</comment>
<dbReference type="AlphaFoldDB" id="A0AAE3NYK3"/>
<dbReference type="EMBL" id="JARGYC010000073">
    <property type="protein sequence ID" value="MDF0603062.1"/>
    <property type="molecule type" value="Genomic_DNA"/>
</dbReference>
<name>A0AAE3NYK3_9RHOB</name>
<dbReference type="InterPro" id="IPR008920">
    <property type="entry name" value="TF_FadR/GntR_C"/>
</dbReference>
<keyword evidence="6" id="KW-1185">Reference proteome</keyword>
<evidence type="ECO:0000259" key="4">
    <source>
        <dbReference type="PROSITE" id="PS50949"/>
    </source>
</evidence>
<dbReference type="RefSeq" id="WP_275569185.1">
    <property type="nucleotide sequence ID" value="NZ_JARGYC010000073.1"/>
</dbReference>
<dbReference type="InterPro" id="IPR011711">
    <property type="entry name" value="GntR_C"/>
</dbReference>
<accession>A0AAE3NYK3</accession>
<dbReference type="SMART" id="SM00895">
    <property type="entry name" value="FCD"/>
    <property type="match status" value="1"/>
</dbReference>
<dbReference type="GO" id="GO:0003700">
    <property type="term" value="F:DNA-binding transcription factor activity"/>
    <property type="evidence" value="ECO:0007669"/>
    <property type="project" value="InterPro"/>
</dbReference>
<dbReference type="SUPFAM" id="SSF48008">
    <property type="entry name" value="GntR ligand-binding domain-like"/>
    <property type="match status" value="1"/>
</dbReference>
<dbReference type="SUPFAM" id="SSF46785">
    <property type="entry name" value="Winged helix' DNA-binding domain"/>
    <property type="match status" value="1"/>
</dbReference>